<keyword evidence="2 4" id="KW-0442">Lipid degradation</keyword>
<gene>
    <name evidence="6" type="ORF">ACFFUR_12285</name>
</gene>
<evidence type="ECO:0000313" key="6">
    <source>
        <dbReference type="EMBL" id="MFB9212588.1"/>
    </source>
</evidence>
<dbReference type="PANTHER" id="PTHR14226">
    <property type="entry name" value="NEUROPATHY TARGET ESTERASE/SWISS CHEESE D.MELANOGASTER"/>
    <property type="match status" value="1"/>
</dbReference>
<dbReference type="PROSITE" id="PS51635">
    <property type="entry name" value="PNPLA"/>
    <property type="match status" value="1"/>
</dbReference>
<evidence type="ECO:0000313" key="7">
    <source>
        <dbReference type="Proteomes" id="UP001589654"/>
    </source>
</evidence>
<dbReference type="InterPro" id="IPR016035">
    <property type="entry name" value="Acyl_Trfase/lysoPLipase"/>
</dbReference>
<evidence type="ECO:0000256" key="1">
    <source>
        <dbReference type="ARBA" id="ARBA00022801"/>
    </source>
</evidence>
<dbReference type="PANTHER" id="PTHR14226:SF78">
    <property type="entry name" value="SLR0060 PROTEIN"/>
    <property type="match status" value="1"/>
</dbReference>
<proteinExistence type="predicted"/>
<organism evidence="6 7">
    <name type="scientific">Echinicola jeungdonensis</name>
    <dbReference type="NCBI Taxonomy" id="709343"/>
    <lineage>
        <taxon>Bacteria</taxon>
        <taxon>Pseudomonadati</taxon>
        <taxon>Bacteroidota</taxon>
        <taxon>Cytophagia</taxon>
        <taxon>Cytophagales</taxon>
        <taxon>Cyclobacteriaceae</taxon>
        <taxon>Echinicola</taxon>
    </lineage>
</organism>
<evidence type="ECO:0000259" key="5">
    <source>
        <dbReference type="PROSITE" id="PS51635"/>
    </source>
</evidence>
<evidence type="ECO:0000256" key="3">
    <source>
        <dbReference type="ARBA" id="ARBA00023098"/>
    </source>
</evidence>
<dbReference type="InterPro" id="IPR002641">
    <property type="entry name" value="PNPLA_dom"/>
</dbReference>
<dbReference type="CDD" id="cd07205">
    <property type="entry name" value="Pat_PNPLA6_PNPLA7_NTE1_like"/>
    <property type="match status" value="1"/>
</dbReference>
<dbReference type="Pfam" id="PF01734">
    <property type="entry name" value="Patatin"/>
    <property type="match status" value="1"/>
</dbReference>
<dbReference type="Proteomes" id="UP001589654">
    <property type="component" value="Unassembled WGS sequence"/>
</dbReference>
<keyword evidence="1 4" id="KW-0378">Hydrolase</keyword>
<keyword evidence="3 4" id="KW-0443">Lipid metabolism</keyword>
<dbReference type="EMBL" id="JBHMEW010000062">
    <property type="protein sequence ID" value="MFB9212588.1"/>
    <property type="molecule type" value="Genomic_DNA"/>
</dbReference>
<feature type="domain" description="PNPLA" evidence="5">
    <location>
        <begin position="9"/>
        <end position="167"/>
    </location>
</feature>
<dbReference type="SUPFAM" id="SSF52151">
    <property type="entry name" value="FabD/lysophospholipase-like"/>
    <property type="match status" value="1"/>
</dbReference>
<feature type="active site" description="Nucleophile" evidence="4">
    <location>
        <position position="42"/>
    </location>
</feature>
<dbReference type="InterPro" id="IPR050301">
    <property type="entry name" value="NTE"/>
</dbReference>
<keyword evidence="7" id="KW-1185">Reference proteome</keyword>
<feature type="active site" description="Proton acceptor" evidence="4">
    <location>
        <position position="154"/>
    </location>
</feature>
<feature type="short sequence motif" description="GXSXG" evidence="4">
    <location>
        <begin position="40"/>
        <end position="44"/>
    </location>
</feature>
<reference evidence="6 7" key="1">
    <citation type="submission" date="2024-09" db="EMBL/GenBank/DDBJ databases">
        <authorList>
            <person name="Sun Q."/>
            <person name="Mori K."/>
        </authorList>
    </citation>
    <scope>NUCLEOTIDE SEQUENCE [LARGE SCALE GENOMIC DNA]</scope>
    <source>
        <strain evidence="6 7">CECT 7682</strain>
    </source>
</reference>
<accession>A0ABV5J6Y9</accession>
<protein>
    <submittedName>
        <fullName evidence="6">Patatin-like phospholipase family protein</fullName>
    </submittedName>
</protein>
<feature type="short sequence motif" description="GXGXXG" evidence="4">
    <location>
        <begin position="13"/>
        <end position="18"/>
    </location>
</feature>
<comment type="caution">
    <text evidence="6">The sequence shown here is derived from an EMBL/GenBank/DDBJ whole genome shotgun (WGS) entry which is preliminary data.</text>
</comment>
<dbReference type="Gene3D" id="3.40.1090.10">
    <property type="entry name" value="Cytosolic phospholipase A2 catalytic domain"/>
    <property type="match status" value="1"/>
</dbReference>
<evidence type="ECO:0000256" key="4">
    <source>
        <dbReference type="PROSITE-ProRule" id="PRU01161"/>
    </source>
</evidence>
<sequence>MKSYKKIGIALSGGGVRGIAHLGVIKALQEANIPIEMVSGTSAGAIVGALFCQGFSPDEILEIILRTNYFRFIRPAISWKGILKMDMLETLYRKYLVDNSFESLKIPLSITATDFKKGKSVYFYQGELIRPLLASACIPGIFEPIKIGNRHYVDGGVLNNLPVEALEKECEYIIGVNCNHLPESDNVHNMKRMIERTVIMSINYNVYSRKNKCDYFIEPKGLAEFGVFDIKSAQAIFDTGYKSTQEFIRSNNAITELGKEN</sequence>
<evidence type="ECO:0000256" key="2">
    <source>
        <dbReference type="ARBA" id="ARBA00022963"/>
    </source>
</evidence>
<name>A0ABV5J6Y9_9BACT</name>
<dbReference type="RefSeq" id="WP_290249345.1">
    <property type="nucleotide sequence ID" value="NZ_JAUFQT010000002.1"/>
</dbReference>
<feature type="short sequence motif" description="DGA/G" evidence="4">
    <location>
        <begin position="154"/>
        <end position="156"/>
    </location>
</feature>